<comment type="similarity">
    <text evidence="1 6">Belongs to the Glu/Leu/Phe/Val dehydrogenases family.</text>
</comment>
<evidence type="ECO:0000256" key="5">
    <source>
        <dbReference type="PIRSR" id="PIRSR000188-2"/>
    </source>
</evidence>
<dbReference type="PANTHER" id="PTHR42722:SF1">
    <property type="entry name" value="VALINE DEHYDROGENASE"/>
    <property type="match status" value="1"/>
</dbReference>
<dbReference type="CDD" id="cd01075">
    <property type="entry name" value="NAD_bind_Leu_Phe_Val_DH"/>
    <property type="match status" value="1"/>
</dbReference>
<dbReference type="EMBL" id="CP121694">
    <property type="protein sequence ID" value="WRO20669.1"/>
    <property type="molecule type" value="Genomic_DNA"/>
</dbReference>
<dbReference type="Proteomes" id="UP001329915">
    <property type="component" value="Chromosome"/>
</dbReference>
<keyword evidence="5" id="KW-0547">Nucleotide-binding</keyword>
<dbReference type="InterPro" id="IPR046346">
    <property type="entry name" value="Aminoacid_DH-like_N_sf"/>
</dbReference>
<reference evidence="8 9" key="1">
    <citation type="submission" date="2023-04" db="EMBL/GenBank/DDBJ databases">
        <authorList>
            <person name="Hsu D."/>
        </authorList>
    </citation>
    <scope>NUCLEOTIDE SEQUENCE [LARGE SCALE GENOMIC DNA]</scope>
    <source>
        <strain evidence="8 9">MK1</strain>
    </source>
</reference>
<keyword evidence="2 6" id="KW-0560">Oxidoreductase</keyword>
<evidence type="ECO:0000259" key="7">
    <source>
        <dbReference type="SMART" id="SM00839"/>
    </source>
</evidence>
<dbReference type="Pfam" id="PF02812">
    <property type="entry name" value="ELFV_dehydrog_N"/>
    <property type="match status" value="1"/>
</dbReference>
<sequence>MFILIIKEIVVPGYEKVVHGQDSKSGLNAIIAIHNTSLGPALGGTRMWPYQSKEEALTDVLRLAKGMTFKAAAAGLNLGGGKAVIIGNSKLDKNPGLLAAYGKLVQSLQGRYITAEDVGMTQADMDVISQETKSVVGVTGGSGDPSPATAYGVYLGIKAAAEAAYGSDNLTGKTVAVQGLGSVGYHLCQLLHQNGVKLTVTDLDPAKVKRAELEFNALAASPEKILASDCNILAPCALGAVVNQRTLSQLRCDIIAGSANNVLEKPADGMELHQLGILYIPDFVINAGGLINVSEELNGYNAEKAHARIQQIPKSISKIISISQAQKIPTSEAAELMALELLAAATCQGGFRNGS</sequence>
<evidence type="ECO:0000256" key="6">
    <source>
        <dbReference type="RuleBase" id="RU004417"/>
    </source>
</evidence>
<feature type="domain" description="Glutamate/phenylalanine/leucine/valine/L-tryptophan dehydrogenase C-terminal" evidence="7">
    <location>
        <begin position="143"/>
        <end position="350"/>
    </location>
</feature>
<protein>
    <submittedName>
        <fullName evidence="8">Leucine dehydrogenase</fullName>
    </submittedName>
</protein>
<evidence type="ECO:0000256" key="3">
    <source>
        <dbReference type="ARBA" id="ARBA00023027"/>
    </source>
</evidence>
<organism evidence="8 9">
    <name type="scientific">Metallumcola ferriviriculae</name>
    <dbReference type="NCBI Taxonomy" id="3039180"/>
    <lineage>
        <taxon>Bacteria</taxon>
        <taxon>Bacillati</taxon>
        <taxon>Bacillota</taxon>
        <taxon>Clostridia</taxon>
        <taxon>Neomoorellales</taxon>
        <taxon>Desulfitibacteraceae</taxon>
        <taxon>Metallumcola</taxon>
    </lineage>
</organism>
<feature type="active site" description="Proton donor/acceptor" evidence="4">
    <location>
        <position position="82"/>
    </location>
</feature>
<dbReference type="InterPro" id="IPR006097">
    <property type="entry name" value="Glu/Leu/Phe/Val/Trp_DH_dimer"/>
</dbReference>
<dbReference type="SMART" id="SM00839">
    <property type="entry name" value="ELFV_dehydrog"/>
    <property type="match status" value="1"/>
</dbReference>
<evidence type="ECO:0000256" key="1">
    <source>
        <dbReference type="ARBA" id="ARBA00006382"/>
    </source>
</evidence>
<dbReference type="Gene3D" id="3.40.50.10860">
    <property type="entry name" value="Leucine Dehydrogenase, chain A, domain 1"/>
    <property type="match status" value="1"/>
</dbReference>
<dbReference type="KEGG" id="dbc:MFMK1_000453"/>
<dbReference type="SUPFAM" id="SSF51735">
    <property type="entry name" value="NAD(P)-binding Rossmann-fold domains"/>
    <property type="match status" value="1"/>
</dbReference>
<dbReference type="PIRSF" id="PIRSF000188">
    <property type="entry name" value="Phe_leu_dh"/>
    <property type="match status" value="1"/>
</dbReference>
<dbReference type="InterPro" id="IPR006095">
    <property type="entry name" value="Glu/Leu/Phe/Val/Trp_DH"/>
</dbReference>
<evidence type="ECO:0000313" key="8">
    <source>
        <dbReference type="EMBL" id="WRO20669.1"/>
    </source>
</evidence>
<gene>
    <name evidence="8" type="ORF">MFMK1_000453</name>
</gene>
<dbReference type="GO" id="GO:0000166">
    <property type="term" value="F:nucleotide binding"/>
    <property type="evidence" value="ECO:0007669"/>
    <property type="project" value="UniProtKB-KW"/>
</dbReference>
<dbReference type="GO" id="GO:0016639">
    <property type="term" value="F:oxidoreductase activity, acting on the CH-NH2 group of donors, NAD or NADP as acceptor"/>
    <property type="evidence" value="ECO:0007669"/>
    <property type="project" value="InterPro"/>
</dbReference>
<dbReference type="GO" id="GO:0006520">
    <property type="term" value="P:amino acid metabolic process"/>
    <property type="evidence" value="ECO:0007669"/>
    <property type="project" value="InterPro"/>
</dbReference>
<dbReference type="InterPro" id="IPR036291">
    <property type="entry name" value="NAD(P)-bd_dom_sf"/>
</dbReference>
<dbReference type="Gene3D" id="3.40.50.720">
    <property type="entry name" value="NAD(P)-binding Rossmann-like Domain"/>
    <property type="match status" value="1"/>
</dbReference>
<feature type="binding site" evidence="5">
    <location>
        <begin position="179"/>
        <end position="184"/>
    </location>
    <ligand>
        <name>NAD(+)</name>
        <dbReference type="ChEBI" id="CHEBI:57540"/>
    </ligand>
</feature>
<evidence type="ECO:0000256" key="4">
    <source>
        <dbReference type="PIRSR" id="PIRSR000188-1"/>
    </source>
</evidence>
<dbReference type="PRINTS" id="PR00082">
    <property type="entry name" value="GLFDHDRGNASE"/>
</dbReference>
<evidence type="ECO:0000313" key="9">
    <source>
        <dbReference type="Proteomes" id="UP001329915"/>
    </source>
</evidence>
<dbReference type="AlphaFoldDB" id="A0AAU0UKI7"/>
<dbReference type="PANTHER" id="PTHR42722">
    <property type="entry name" value="LEUCINE DEHYDROGENASE"/>
    <property type="match status" value="1"/>
</dbReference>
<dbReference type="Pfam" id="PF00208">
    <property type="entry name" value="ELFV_dehydrog"/>
    <property type="match status" value="2"/>
</dbReference>
<name>A0AAU0UKI7_9FIRM</name>
<dbReference type="InterPro" id="IPR016211">
    <property type="entry name" value="Glu/Phe/Leu/Val/Trp_DH_bac/arc"/>
</dbReference>
<keyword evidence="9" id="KW-1185">Reference proteome</keyword>
<keyword evidence="3 5" id="KW-0520">NAD</keyword>
<accession>A0AAU0UKI7</accession>
<dbReference type="InterPro" id="IPR006096">
    <property type="entry name" value="Glu/Leu/Phe/Val/Trp_DH_C"/>
</dbReference>
<dbReference type="SUPFAM" id="SSF53223">
    <property type="entry name" value="Aminoacid dehydrogenase-like, N-terminal domain"/>
    <property type="match status" value="1"/>
</dbReference>
<proteinExistence type="inferred from homology"/>
<evidence type="ECO:0000256" key="2">
    <source>
        <dbReference type="ARBA" id="ARBA00023002"/>
    </source>
</evidence>
<dbReference type="FunFam" id="3.40.50.10860:FF:000010">
    <property type="entry name" value="Leucine dehydrogenase"/>
    <property type="match status" value="1"/>
</dbReference>